<keyword evidence="3" id="KW-1185">Reference proteome</keyword>
<evidence type="ECO:0008006" key="4">
    <source>
        <dbReference type="Google" id="ProtNLM"/>
    </source>
</evidence>
<reference evidence="3" key="1">
    <citation type="journal article" date="2017" name="Nucleic Acids Res.">
        <title>Proteogenomics produces comprehensive and highly accurate protein-coding gene annotation in a complete genome assembly of Malassezia sympodialis.</title>
        <authorList>
            <person name="Zhu Y."/>
            <person name="Engstroem P.G."/>
            <person name="Tellgren-Roth C."/>
            <person name="Baudo C.D."/>
            <person name="Kennell J.C."/>
            <person name="Sun S."/>
            <person name="Billmyre R.B."/>
            <person name="Schroeder M.S."/>
            <person name="Andersson A."/>
            <person name="Holm T."/>
            <person name="Sigurgeirsson B."/>
            <person name="Wu G."/>
            <person name="Sankaranarayanan S.R."/>
            <person name="Siddharthan R."/>
            <person name="Sanyal K."/>
            <person name="Lundeberg J."/>
            <person name="Nystedt B."/>
            <person name="Boekhout T."/>
            <person name="Dawson T.L. Jr."/>
            <person name="Heitman J."/>
            <person name="Scheynius A."/>
            <person name="Lehtioe J."/>
        </authorList>
    </citation>
    <scope>NUCLEOTIDE SEQUENCE [LARGE SCALE GENOMIC DNA]</scope>
    <source>
        <strain evidence="3">ATCC 42132</strain>
    </source>
</reference>
<dbReference type="AlphaFoldDB" id="A0A1M8A6J1"/>
<dbReference type="Proteomes" id="UP000186303">
    <property type="component" value="Chromosome 3"/>
</dbReference>
<keyword evidence="1" id="KW-0732">Signal</keyword>
<name>A0A1M8A6J1_MALS4</name>
<dbReference type="VEuPathDB" id="FungiDB:MSYG_2415"/>
<feature type="chain" id="PRO_5013088182" description="Secreted protein" evidence="1">
    <location>
        <begin position="20"/>
        <end position="57"/>
    </location>
</feature>
<proteinExistence type="predicted"/>
<feature type="signal peptide" evidence="1">
    <location>
        <begin position="1"/>
        <end position="19"/>
    </location>
</feature>
<accession>A0A1M8A6J1</accession>
<evidence type="ECO:0000313" key="3">
    <source>
        <dbReference type="Proteomes" id="UP000186303"/>
    </source>
</evidence>
<protein>
    <recommendedName>
        <fullName evidence="4">Secreted protein</fullName>
    </recommendedName>
</protein>
<sequence length="57" mass="6159">MLPLACMVLSGALTSVVESSDILRSRGSSVDKTVRGHCDERIWKVRRTSGTILVGTL</sequence>
<evidence type="ECO:0000256" key="1">
    <source>
        <dbReference type="SAM" id="SignalP"/>
    </source>
</evidence>
<gene>
    <name evidence="2" type="ORF">MSYG_2415</name>
</gene>
<dbReference type="EMBL" id="LT671823">
    <property type="protein sequence ID" value="SHO78073.1"/>
    <property type="molecule type" value="Genomic_DNA"/>
</dbReference>
<evidence type="ECO:0000313" key="2">
    <source>
        <dbReference type="EMBL" id="SHO78073.1"/>
    </source>
</evidence>
<organism evidence="2 3">
    <name type="scientific">Malassezia sympodialis (strain ATCC 42132)</name>
    <name type="common">Atopic eczema-associated yeast</name>
    <dbReference type="NCBI Taxonomy" id="1230383"/>
    <lineage>
        <taxon>Eukaryota</taxon>
        <taxon>Fungi</taxon>
        <taxon>Dikarya</taxon>
        <taxon>Basidiomycota</taxon>
        <taxon>Ustilaginomycotina</taxon>
        <taxon>Malasseziomycetes</taxon>
        <taxon>Malasseziales</taxon>
        <taxon>Malasseziaceae</taxon>
        <taxon>Malassezia</taxon>
    </lineage>
</organism>